<evidence type="ECO:0000256" key="1">
    <source>
        <dbReference type="SAM" id="MobiDB-lite"/>
    </source>
</evidence>
<keyword evidence="3" id="KW-1185">Reference proteome</keyword>
<dbReference type="Proteomes" id="UP000076512">
    <property type="component" value="Unassembled WGS sequence"/>
</dbReference>
<sequence>MVEVLVAEVRSDGRPRRGQKDRSSSNFSLDRVPAGVRELVWRTEPDTGHIRFSVMVDVRANYDQRVLSNIESGTRTTVPLERESLSRRGFYIANPSGSTHDAFVVKVYALVPE</sequence>
<feature type="region of interest" description="Disordered" evidence="1">
    <location>
        <begin position="9"/>
        <end position="28"/>
    </location>
</feature>
<organism evidence="2 3">
    <name type="scientific">Nocardia terpenica</name>
    <dbReference type="NCBI Taxonomy" id="455432"/>
    <lineage>
        <taxon>Bacteria</taxon>
        <taxon>Bacillati</taxon>
        <taxon>Actinomycetota</taxon>
        <taxon>Actinomycetes</taxon>
        <taxon>Mycobacteriales</taxon>
        <taxon>Nocardiaceae</taxon>
        <taxon>Nocardia</taxon>
    </lineage>
</organism>
<reference evidence="2 3" key="1">
    <citation type="submission" date="2016-04" db="EMBL/GenBank/DDBJ databases">
        <authorList>
            <person name="Evans L.H."/>
            <person name="Alamgir A."/>
            <person name="Owens N."/>
            <person name="Weber N.D."/>
            <person name="Virtaneva K."/>
            <person name="Barbian K."/>
            <person name="Babar A."/>
            <person name="Rosenke K."/>
        </authorList>
    </citation>
    <scope>NUCLEOTIDE SEQUENCE [LARGE SCALE GENOMIC DNA]</scope>
    <source>
        <strain evidence="2 3">IFM 0406</strain>
    </source>
</reference>
<protein>
    <recommendedName>
        <fullName evidence="4">DeoR family transcriptional regulator</fullName>
    </recommendedName>
</protein>
<evidence type="ECO:0000313" key="2">
    <source>
        <dbReference type="EMBL" id="KZM74310.1"/>
    </source>
</evidence>
<name>A0A164NFK5_9NOCA</name>
<dbReference type="AlphaFoldDB" id="A0A164NFK5"/>
<evidence type="ECO:0008006" key="4">
    <source>
        <dbReference type="Google" id="ProtNLM"/>
    </source>
</evidence>
<accession>A0A164NFK5</accession>
<comment type="caution">
    <text evidence="2">The sequence shown here is derived from an EMBL/GenBank/DDBJ whole genome shotgun (WGS) entry which is preliminary data.</text>
</comment>
<dbReference type="RefSeq" id="WP_067587521.1">
    <property type="nucleotide sequence ID" value="NZ_JABMCZ010000005.1"/>
</dbReference>
<dbReference type="EMBL" id="LWGR01000005">
    <property type="protein sequence ID" value="KZM74310.1"/>
    <property type="molecule type" value="Genomic_DNA"/>
</dbReference>
<feature type="compositionally biased region" description="Basic and acidic residues" evidence="1">
    <location>
        <begin position="9"/>
        <end position="23"/>
    </location>
</feature>
<evidence type="ECO:0000313" key="3">
    <source>
        <dbReference type="Proteomes" id="UP000076512"/>
    </source>
</evidence>
<dbReference type="OrthoDB" id="4555182at2"/>
<proteinExistence type="predicted"/>
<gene>
    <name evidence="2" type="ORF">AWN90_24745</name>
</gene>